<gene>
    <name evidence="1" type="ORF">GR303_12545</name>
</gene>
<dbReference type="RefSeq" id="WP_161725807.1">
    <property type="nucleotide sequence ID" value="NZ_JAAAXI010000025.1"/>
</dbReference>
<dbReference type="SUPFAM" id="SSF52540">
    <property type="entry name" value="P-loop containing nucleoside triphosphate hydrolases"/>
    <property type="match status" value="1"/>
</dbReference>
<organism evidence="1 2">
    <name type="scientific">Microvirga arsenatis</name>
    <dbReference type="NCBI Taxonomy" id="2692265"/>
    <lineage>
        <taxon>Bacteria</taxon>
        <taxon>Pseudomonadati</taxon>
        <taxon>Pseudomonadota</taxon>
        <taxon>Alphaproteobacteria</taxon>
        <taxon>Hyphomicrobiales</taxon>
        <taxon>Methylobacteriaceae</taxon>
        <taxon>Microvirga</taxon>
    </lineage>
</organism>
<evidence type="ECO:0000313" key="1">
    <source>
        <dbReference type="EMBL" id="NBJ25179.1"/>
    </source>
</evidence>
<protein>
    <submittedName>
        <fullName evidence="1">Deoxynucleotide monophosphate kinase</fullName>
    </submittedName>
</protein>
<dbReference type="Proteomes" id="UP000818323">
    <property type="component" value="Unassembled WGS sequence"/>
</dbReference>
<keyword evidence="1" id="KW-0808">Transferase</keyword>
<keyword evidence="2" id="KW-1185">Reference proteome</keyword>
<dbReference type="GO" id="GO:0016301">
    <property type="term" value="F:kinase activity"/>
    <property type="evidence" value="ECO:0007669"/>
    <property type="project" value="UniProtKB-KW"/>
</dbReference>
<reference evidence="1 2" key="1">
    <citation type="submission" date="2020-01" db="EMBL/GenBank/DDBJ databases">
        <title>Microvirga sp. nov., an arsenate reduction bacterium isolated from Tibet hotspring sediments.</title>
        <authorList>
            <person name="Yuan C.-G."/>
        </authorList>
    </citation>
    <scope>NUCLEOTIDE SEQUENCE [LARGE SCALE GENOMIC DNA]</scope>
    <source>
        <strain evidence="1 2">SYSU G3D203</strain>
    </source>
</reference>
<dbReference type="InterPro" id="IPR027417">
    <property type="entry name" value="P-loop_NTPase"/>
</dbReference>
<evidence type="ECO:0000313" key="2">
    <source>
        <dbReference type="Proteomes" id="UP000818323"/>
    </source>
</evidence>
<dbReference type="EMBL" id="JAAAXJ010000005">
    <property type="protein sequence ID" value="NBJ25179.1"/>
    <property type="molecule type" value="Genomic_DNA"/>
</dbReference>
<name>A0ABW9YXR9_9HYPH</name>
<sequence length="182" mass="19953">MKHRLIGLMGYAGAGKSEVARLLRERHGYQSPHIVQPLKAMLGTLLREIGHDAETIARYVDGDLKREVIPELGVTSTWAQQTLGNEWGRVCIRPDLWLSLWLARADKIIAGGGRVAQESVRFPNEAEALRARGALLIEVRRPGVGPLSDHPSEKLPAQADLILQNDGSLDDLRAAVDNLMAA</sequence>
<comment type="caution">
    <text evidence="1">The sequence shown here is derived from an EMBL/GenBank/DDBJ whole genome shotgun (WGS) entry which is preliminary data.</text>
</comment>
<proteinExistence type="predicted"/>
<keyword evidence="1" id="KW-0418">Kinase</keyword>
<accession>A0ABW9YXR9</accession>
<dbReference type="Gene3D" id="3.40.50.300">
    <property type="entry name" value="P-loop containing nucleotide triphosphate hydrolases"/>
    <property type="match status" value="1"/>
</dbReference>